<sequence>MASVDHTKRGTSIIKWTGIGCLGTVVLVALMTLYAVARTGIVRVPLLGAGFRPPEPTRVVNVGDTRPELLLESLFASTKLSLTKGGVTIDLSEELMTQLMRDSLSREQVPDFLIVEEMQVAALASGVLELYVPVEVKEGRRTAMIAQVSMDVDEEGSVVTAIEQVSIGNLKSRGGAPSQELDAWLGTMLDSLLSDAQDVVTITDIEILEGLVRVTGKIQPGAAW</sequence>
<keyword evidence="1" id="KW-0812">Transmembrane</keyword>
<evidence type="ECO:0000313" key="2">
    <source>
        <dbReference type="EMBL" id="OGL83254.1"/>
    </source>
</evidence>
<gene>
    <name evidence="2" type="ORF">A3B32_02050</name>
</gene>
<protein>
    <submittedName>
        <fullName evidence="2">Uncharacterized protein</fullName>
    </submittedName>
</protein>
<reference evidence="2 3" key="1">
    <citation type="journal article" date="2016" name="Nat. Commun.">
        <title>Thousands of microbial genomes shed light on interconnected biogeochemical processes in an aquifer system.</title>
        <authorList>
            <person name="Anantharaman K."/>
            <person name="Brown C.T."/>
            <person name="Hug L.A."/>
            <person name="Sharon I."/>
            <person name="Castelle C.J."/>
            <person name="Probst A.J."/>
            <person name="Thomas B.C."/>
            <person name="Singh A."/>
            <person name="Wilkins M.J."/>
            <person name="Karaoz U."/>
            <person name="Brodie E.L."/>
            <person name="Williams K.H."/>
            <person name="Hubbard S.S."/>
            <person name="Banfield J.F."/>
        </authorList>
    </citation>
    <scope>NUCLEOTIDE SEQUENCE [LARGE SCALE GENOMIC DNA]</scope>
</reference>
<keyword evidence="1" id="KW-0472">Membrane</keyword>
<dbReference type="AlphaFoldDB" id="A0A1F7UZU2"/>
<name>A0A1F7UZU2_9BACT</name>
<feature type="transmembrane region" description="Helical" evidence="1">
    <location>
        <begin position="13"/>
        <end position="37"/>
    </location>
</feature>
<dbReference type="EMBL" id="MGEL01000033">
    <property type="protein sequence ID" value="OGL83254.1"/>
    <property type="molecule type" value="Genomic_DNA"/>
</dbReference>
<accession>A0A1F7UZU2</accession>
<keyword evidence="1" id="KW-1133">Transmembrane helix</keyword>
<evidence type="ECO:0000256" key="1">
    <source>
        <dbReference type="SAM" id="Phobius"/>
    </source>
</evidence>
<proteinExistence type="predicted"/>
<dbReference type="Proteomes" id="UP000176932">
    <property type="component" value="Unassembled WGS sequence"/>
</dbReference>
<organism evidence="2 3">
    <name type="scientific">Candidatus Uhrbacteria bacterium RIFCSPLOWO2_01_FULL_53_9</name>
    <dbReference type="NCBI Taxonomy" id="1802403"/>
    <lineage>
        <taxon>Bacteria</taxon>
        <taxon>Candidatus Uhriibacteriota</taxon>
    </lineage>
</organism>
<comment type="caution">
    <text evidence="2">The sequence shown here is derived from an EMBL/GenBank/DDBJ whole genome shotgun (WGS) entry which is preliminary data.</text>
</comment>
<evidence type="ECO:0000313" key="3">
    <source>
        <dbReference type="Proteomes" id="UP000176932"/>
    </source>
</evidence>